<proteinExistence type="predicted"/>
<keyword evidence="1" id="KW-1185">Reference proteome</keyword>
<dbReference type="Proteomes" id="UP000050795">
    <property type="component" value="Unassembled WGS sequence"/>
</dbReference>
<reference evidence="1" key="1">
    <citation type="submission" date="2022-06" db="EMBL/GenBank/DDBJ databases">
        <authorList>
            <person name="Berger JAMES D."/>
            <person name="Berger JAMES D."/>
        </authorList>
    </citation>
    <scope>NUCLEOTIDE SEQUENCE [LARGE SCALE GENOMIC DNA]</scope>
</reference>
<name>A0AA85JCF1_TRIRE</name>
<dbReference type="WBParaSite" id="TREG1_139300.1">
    <property type="protein sequence ID" value="TREG1_139300.1"/>
    <property type="gene ID" value="TREG1_139300"/>
</dbReference>
<evidence type="ECO:0000313" key="1">
    <source>
        <dbReference type="Proteomes" id="UP000050795"/>
    </source>
</evidence>
<dbReference type="AlphaFoldDB" id="A0AA85JCF1"/>
<organism evidence="1 2">
    <name type="scientific">Trichobilharzia regenti</name>
    <name type="common">Nasal bird schistosome</name>
    <dbReference type="NCBI Taxonomy" id="157069"/>
    <lineage>
        <taxon>Eukaryota</taxon>
        <taxon>Metazoa</taxon>
        <taxon>Spiralia</taxon>
        <taxon>Lophotrochozoa</taxon>
        <taxon>Platyhelminthes</taxon>
        <taxon>Trematoda</taxon>
        <taxon>Digenea</taxon>
        <taxon>Strigeidida</taxon>
        <taxon>Schistosomatoidea</taxon>
        <taxon>Schistosomatidae</taxon>
        <taxon>Trichobilharzia</taxon>
    </lineage>
</organism>
<accession>A0AA85JCF1</accession>
<reference evidence="2" key="2">
    <citation type="submission" date="2023-11" db="UniProtKB">
        <authorList>
            <consortium name="WormBaseParasite"/>
        </authorList>
    </citation>
    <scope>IDENTIFICATION</scope>
</reference>
<sequence length="88" mass="9751">CLKSYRSLRSSVVTPGSTTPTAACRCEEVEVLLEPYDYIGYGFTLISSIPNQFSSELTSFPLIDQIDPRGPAFKFKLTNVILISELKS</sequence>
<protein>
    <submittedName>
        <fullName evidence="2">Uncharacterized protein</fullName>
    </submittedName>
</protein>
<evidence type="ECO:0000313" key="2">
    <source>
        <dbReference type="WBParaSite" id="TREG1_139300.1"/>
    </source>
</evidence>